<dbReference type="SUPFAM" id="SSF46689">
    <property type="entry name" value="Homeodomain-like"/>
    <property type="match status" value="1"/>
</dbReference>
<gene>
    <name evidence="7" type="ORF">Atai01_79380</name>
</gene>
<evidence type="ECO:0000313" key="8">
    <source>
        <dbReference type="Proteomes" id="UP001165136"/>
    </source>
</evidence>
<organism evidence="7 8">
    <name type="scientific">Amycolatopsis taiwanensis</name>
    <dbReference type="NCBI Taxonomy" id="342230"/>
    <lineage>
        <taxon>Bacteria</taxon>
        <taxon>Bacillati</taxon>
        <taxon>Actinomycetota</taxon>
        <taxon>Actinomycetes</taxon>
        <taxon>Pseudonocardiales</taxon>
        <taxon>Pseudonocardiaceae</taxon>
        <taxon>Amycolatopsis</taxon>
    </lineage>
</organism>
<dbReference type="Gene3D" id="1.10.10.60">
    <property type="entry name" value="Homeodomain-like"/>
    <property type="match status" value="1"/>
</dbReference>
<dbReference type="AlphaFoldDB" id="A0A9W6VL68"/>
<dbReference type="EMBL" id="BSTI01000034">
    <property type="protein sequence ID" value="GLY71319.1"/>
    <property type="molecule type" value="Genomic_DNA"/>
</dbReference>
<feature type="domain" description="HTH tetR-type" evidence="6">
    <location>
        <begin position="5"/>
        <end position="65"/>
    </location>
</feature>
<evidence type="ECO:0000256" key="2">
    <source>
        <dbReference type="ARBA" id="ARBA00023015"/>
    </source>
</evidence>
<keyword evidence="3 5" id="KW-0238">DNA-binding</keyword>
<keyword evidence="2" id="KW-0805">Transcription regulation</keyword>
<dbReference type="InterPro" id="IPR001647">
    <property type="entry name" value="HTH_TetR"/>
</dbReference>
<keyword evidence="8" id="KW-1185">Reference proteome</keyword>
<dbReference type="PANTHER" id="PTHR30055:SF175">
    <property type="entry name" value="HTH-TYPE TRANSCRIPTIONAL REPRESSOR KSTR2"/>
    <property type="match status" value="1"/>
</dbReference>
<dbReference type="PRINTS" id="PR00455">
    <property type="entry name" value="HTHTETR"/>
</dbReference>
<dbReference type="GO" id="GO:0000976">
    <property type="term" value="F:transcription cis-regulatory region binding"/>
    <property type="evidence" value="ECO:0007669"/>
    <property type="project" value="TreeGrafter"/>
</dbReference>
<protein>
    <submittedName>
        <fullName evidence="7">Transcriptional regulator TetR family protein</fullName>
    </submittedName>
</protein>
<evidence type="ECO:0000256" key="3">
    <source>
        <dbReference type="ARBA" id="ARBA00023125"/>
    </source>
</evidence>
<evidence type="ECO:0000256" key="4">
    <source>
        <dbReference type="ARBA" id="ARBA00023163"/>
    </source>
</evidence>
<evidence type="ECO:0000259" key="6">
    <source>
        <dbReference type="PROSITE" id="PS50977"/>
    </source>
</evidence>
<reference evidence="7" key="1">
    <citation type="submission" date="2023-03" db="EMBL/GenBank/DDBJ databases">
        <title>Amycolatopsis taiwanensis NBRC 103393.</title>
        <authorList>
            <person name="Ichikawa N."/>
            <person name="Sato H."/>
            <person name="Tonouchi N."/>
        </authorList>
    </citation>
    <scope>NUCLEOTIDE SEQUENCE</scope>
    <source>
        <strain evidence="7">NBRC 103393</strain>
    </source>
</reference>
<dbReference type="Gene3D" id="1.10.357.10">
    <property type="entry name" value="Tetracycline Repressor, domain 2"/>
    <property type="match status" value="1"/>
</dbReference>
<dbReference type="InterPro" id="IPR009057">
    <property type="entry name" value="Homeodomain-like_sf"/>
</dbReference>
<keyword evidence="4" id="KW-0804">Transcription</keyword>
<evidence type="ECO:0000256" key="1">
    <source>
        <dbReference type="ARBA" id="ARBA00022491"/>
    </source>
</evidence>
<dbReference type="InterPro" id="IPR041490">
    <property type="entry name" value="KstR2_TetR_C"/>
</dbReference>
<keyword evidence="1" id="KW-0678">Repressor</keyword>
<dbReference type="InterPro" id="IPR036271">
    <property type="entry name" value="Tet_transcr_reg_TetR-rel_C_sf"/>
</dbReference>
<dbReference type="Proteomes" id="UP001165136">
    <property type="component" value="Unassembled WGS sequence"/>
</dbReference>
<feature type="DNA-binding region" description="H-T-H motif" evidence="5">
    <location>
        <begin position="28"/>
        <end position="47"/>
    </location>
</feature>
<dbReference type="GO" id="GO:0003700">
    <property type="term" value="F:DNA-binding transcription factor activity"/>
    <property type="evidence" value="ECO:0007669"/>
    <property type="project" value="TreeGrafter"/>
</dbReference>
<dbReference type="Pfam" id="PF17932">
    <property type="entry name" value="TetR_C_24"/>
    <property type="match status" value="1"/>
</dbReference>
<dbReference type="PANTHER" id="PTHR30055">
    <property type="entry name" value="HTH-TYPE TRANSCRIPTIONAL REGULATOR RUTR"/>
    <property type="match status" value="1"/>
</dbReference>
<dbReference type="PROSITE" id="PS50977">
    <property type="entry name" value="HTH_TETR_2"/>
    <property type="match status" value="1"/>
</dbReference>
<sequence length="193" mass="21826">MSRTPGRRGIILAMSAELFATKGIASTTVRDIGNAAGVFPGSLYHHFTSKDELVAEILGGYVEEIRRRSEQAVLRGGSPKDTIRELIKETLTVIDEYPHPTAMLQNERGYLREHGLFEPIKKSSRAARSYWMKAIRAGIADGSFREDIPEEIFYRSVRESLWSSMHWPNRRRYSTSTFADLLDKLFLAGFSAP</sequence>
<dbReference type="SUPFAM" id="SSF48498">
    <property type="entry name" value="Tetracyclin repressor-like, C-terminal domain"/>
    <property type="match status" value="1"/>
</dbReference>
<accession>A0A9W6VL68</accession>
<name>A0A9W6VL68_9PSEU</name>
<proteinExistence type="predicted"/>
<evidence type="ECO:0000256" key="5">
    <source>
        <dbReference type="PROSITE-ProRule" id="PRU00335"/>
    </source>
</evidence>
<evidence type="ECO:0000313" key="7">
    <source>
        <dbReference type="EMBL" id="GLY71319.1"/>
    </source>
</evidence>
<comment type="caution">
    <text evidence="7">The sequence shown here is derived from an EMBL/GenBank/DDBJ whole genome shotgun (WGS) entry which is preliminary data.</text>
</comment>
<dbReference type="Pfam" id="PF00440">
    <property type="entry name" value="TetR_N"/>
    <property type="match status" value="1"/>
</dbReference>
<dbReference type="InterPro" id="IPR050109">
    <property type="entry name" value="HTH-type_TetR-like_transc_reg"/>
</dbReference>